<sequence>MVGTERRTIRSRGGEEPFTSIDPSSRSPAVTMQAAVTVLIVLLSLDFLSAQSKSDLRNSSNVQTGETGQKTKNQPHIIFILIDDQGYNDIGYHNPTIKTPTLDKLAAEGVILENYYVQPICTPSRSQLITGRYQIHTGLQHSIIRPRQPSCLPSHMDTLPERLRDAGYSTHMVGKWHLGFYRKACLPTRKGFDTFFGSLTGSVDYYSYRSCDGPGLCGYDLHDNERVAWGQKGKYSTMLFTQRARKILESHNLTDKPLFLLLSLQAVHTPLQPPKSYIYPYRDMANVARRKFAAMVSTVDEAVRNITYALRKYGHYRNSVIIYSTDNGAQPFTGGSNWPLRGRKGTYWEGGIRGVAFVHSPLLKRRRRVSKALLHITDWFPTLVGLAGGNISQSQGLDGFDVWPTISEGKESPRKEILHNIDPLHKYLTVTKSSDDKPTKKAAAVSPTKGATFKEPKKQKKVVKQKLNKKSGFKLKATKKPQIFTQPATKSKKSKPVSKLKQRSGPKSKPAPESKTKPQFQHQPILYNKPKIQSSGTLSASGAFNHKSKRTTSQNHNLSQSRPAQNKSKKQLKEQFKLKSKQMFLQNQNISQSGSPTPRLQPAPPPLWDTSVQAAIRVGDWKLLTGDPGHGDWVPLQMLPTLPGRWWNLERSSAPRYKSSAHKNVWLFNITSDPFERQDLADQRPDVVQQLLARLAYYNQTAVPVYFPPDDPRANPSRHGETWVPWADEEEEGKYQGVYKKGKNAKKKRKKKCQLCKLKSFFLKLNTGMMSNGI</sequence>
<accession>A0ABV0URE8</accession>
<dbReference type="Gene3D" id="3.40.720.10">
    <property type="entry name" value="Alkaline Phosphatase, subunit A"/>
    <property type="match status" value="1"/>
</dbReference>
<keyword evidence="3" id="KW-0479">Metal-binding</keyword>
<name>A0ABV0URE8_9TELE</name>
<feature type="compositionally biased region" description="Basic residues" evidence="7">
    <location>
        <begin position="490"/>
        <end position="506"/>
    </location>
</feature>
<evidence type="ECO:0000256" key="4">
    <source>
        <dbReference type="ARBA" id="ARBA00022801"/>
    </source>
</evidence>
<feature type="region of interest" description="Disordered" evidence="7">
    <location>
        <begin position="432"/>
        <end position="573"/>
    </location>
</feature>
<dbReference type="PROSITE" id="PS00149">
    <property type="entry name" value="SULFATASE_2"/>
    <property type="match status" value="1"/>
</dbReference>
<dbReference type="InterPro" id="IPR000917">
    <property type="entry name" value="Sulfatase_N"/>
</dbReference>
<comment type="similarity">
    <text evidence="2">Belongs to the sulfatase family.</text>
</comment>
<keyword evidence="6" id="KW-0325">Glycoprotein</keyword>
<evidence type="ECO:0000256" key="2">
    <source>
        <dbReference type="ARBA" id="ARBA00008779"/>
    </source>
</evidence>
<dbReference type="PROSITE" id="PS00523">
    <property type="entry name" value="SULFATASE_1"/>
    <property type="match status" value="1"/>
</dbReference>
<evidence type="ECO:0000256" key="5">
    <source>
        <dbReference type="ARBA" id="ARBA00022837"/>
    </source>
</evidence>
<feature type="domain" description="Sulfatase N-terminal" evidence="8">
    <location>
        <begin position="75"/>
        <end position="388"/>
    </location>
</feature>
<evidence type="ECO:0000256" key="6">
    <source>
        <dbReference type="ARBA" id="ARBA00023180"/>
    </source>
</evidence>
<gene>
    <name evidence="9" type="ORF">ILYODFUR_008436</name>
</gene>
<reference evidence="9 10" key="1">
    <citation type="submission" date="2021-06" db="EMBL/GenBank/DDBJ databases">
        <authorList>
            <person name="Palmer J.M."/>
        </authorList>
    </citation>
    <scope>NUCLEOTIDE SEQUENCE [LARGE SCALE GENOMIC DNA]</scope>
    <source>
        <strain evidence="10">if_2019</strain>
        <tissue evidence="9">Muscle</tissue>
    </source>
</reference>
<keyword evidence="10" id="KW-1185">Reference proteome</keyword>
<dbReference type="Gene3D" id="3.30.1120.10">
    <property type="match status" value="2"/>
</dbReference>
<feature type="compositionally biased region" description="Basic residues" evidence="7">
    <location>
        <begin position="457"/>
        <end position="479"/>
    </location>
</feature>
<evidence type="ECO:0000313" key="10">
    <source>
        <dbReference type="Proteomes" id="UP001482620"/>
    </source>
</evidence>
<proteinExistence type="inferred from homology"/>
<evidence type="ECO:0000256" key="1">
    <source>
        <dbReference type="ARBA" id="ARBA00001913"/>
    </source>
</evidence>
<dbReference type="InterPro" id="IPR024607">
    <property type="entry name" value="Sulfatase_CS"/>
</dbReference>
<dbReference type="InterPro" id="IPR047115">
    <property type="entry name" value="ARSB"/>
</dbReference>
<evidence type="ECO:0000256" key="3">
    <source>
        <dbReference type="ARBA" id="ARBA00022723"/>
    </source>
</evidence>
<dbReference type="Pfam" id="PF00884">
    <property type="entry name" value="Sulfatase"/>
    <property type="match status" value="1"/>
</dbReference>
<dbReference type="EMBL" id="JAHRIQ010081665">
    <property type="protein sequence ID" value="MEQ2247346.1"/>
    <property type="molecule type" value="Genomic_DNA"/>
</dbReference>
<comment type="cofactor">
    <cofactor evidence="1">
        <name>Ca(2+)</name>
        <dbReference type="ChEBI" id="CHEBI:29108"/>
    </cofactor>
</comment>
<dbReference type="Proteomes" id="UP001482620">
    <property type="component" value="Unassembled WGS sequence"/>
</dbReference>
<dbReference type="CDD" id="cd16029">
    <property type="entry name" value="4-S"/>
    <property type="match status" value="1"/>
</dbReference>
<protein>
    <recommendedName>
        <fullName evidence="8">Sulfatase N-terminal domain-containing protein</fullName>
    </recommendedName>
</protein>
<keyword evidence="4" id="KW-0378">Hydrolase</keyword>
<feature type="compositionally biased region" description="Polar residues" evidence="7">
    <location>
        <begin position="531"/>
        <end position="542"/>
    </location>
</feature>
<organism evidence="9 10">
    <name type="scientific">Ilyodon furcidens</name>
    <name type="common">goldbreast splitfin</name>
    <dbReference type="NCBI Taxonomy" id="33524"/>
    <lineage>
        <taxon>Eukaryota</taxon>
        <taxon>Metazoa</taxon>
        <taxon>Chordata</taxon>
        <taxon>Craniata</taxon>
        <taxon>Vertebrata</taxon>
        <taxon>Euteleostomi</taxon>
        <taxon>Actinopterygii</taxon>
        <taxon>Neopterygii</taxon>
        <taxon>Teleostei</taxon>
        <taxon>Neoteleostei</taxon>
        <taxon>Acanthomorphata</taxon>
        <taxon>Ovalentaria</taxon>
        <taxon>Atherinomorphae</taxon>
        <taxon>Cyprinodontiformes</taxon>
        <taxon>Goodeidae</taxon>
        <taxon>Ilyodon</taxon>
    </lineage>
</organism>
<feature type="compositionally biased region" description="Polar residues" evidence="7">
    <location>
        <begin position="551"/>
        <end position="566"/>
    </location>
</feature>
<feature type="region of interest" description="Disordered" evidence="7">
    <location>
        <begin position="1"/>
        <end position="26"/>
    </location>
</feature>
<comment type="caution">
    <text evidence="9">The sequence shown here is derived from an EMBL/GenBank/DDBJ whole genome shotgun (WGS) entry which is preliminary data.</text>
</comment>
<feature type="compositionally biased region" description="Basic and acidic residues" evidence="7">
    <location>
        <begin position="1"/>
        <end position="15"/>
    </location>
</feature>
<evidence type="ECO:0000313" key="9">
    <source>
        <dbReference type="EMBL" id="MEQ2247346.1"/>
    </source>
</evidence>
<dbReference type="SUPFAM" id="SSF53649">
    <property type="entry name" value="Alkaline phosphatase-like"/>
    <property type="match status" value="1"/>
</dbReference>
<dbReference type="InterPro" id="IPR017850">
    <property type="entry name" value="Alkaline_phosphatase_core_sf"/>
</dbReference>
<evidence type="ECO:0000259" key="8">
    <source>
        <dbReference type="Pfam" id="PF00884"/>
    </source>
</evidence>
<dbReference type="PANTHER" id="PTHR10342:SF68">
    <property type="entry name" value="ARYLSULFATASE I"/>
    <property type="match status" value="1"/>
</dbReference>
<evidence type="ECO:0000256" key="7">
    <source>
        <dbReference type="SAM" id="MobiDB-lite"/>
    </source>
</evidence>
<dbReference type="PANTHER" id="PTHR10342">
    <property type="entry name" value="ARYLSULFATASE"/>
    <property type="match status" value="1"/>
</dbReference>
<keyword evidence="5" id="KW-0106">Calcium</keyword>